<evidence type="ECO:0000256" key="5">
    <source>
        <dbReference type="PROSITE-ProRule" id="PRU00277"/>
    </source>
</evidence>
<evidence type="ECO:0000256" key="6">
    <source>
        <dbReference type="RuleBase" id="RU003915"/>
    </source>
</evidence>
<evidence type="ECO:0000259" key="7">
    <source>
        <dbReference type="PROSITE" id="PS50059"/>
    </source>
</evidence>
<dbReference type="PROSITE" id="PS51257">
    <property type="entry name" value="PROKAR_LIPOPROTEIN"/>
    <property type="match status" value="1"/>
</dbReference>
<dbReference type="GO" id="GO:0003755">
    <property type="term" value="F:peptidyl-prolyl cis-trans isomerase activity"/>
    <property type="evidence" value="ECO:0007669"/>
    <property type="project" value="UniProtKB-UniRule"/>
</dbReference>
<dbReference type="EC" id="5.2.1.8" evidence="6"/>
<evidence type="ECO:0000313" key="8">
    <source>
        <dbReference type="EMBL" id="OFA02127.1"/>
    </source>
</evidence>
<dbReference type="RefSeq" id="WP_070247708.1">
    <property type="nucleotide sequence ID" value="NZ_LROM01000077.1"/>
</dbReference>
<dbReference type="InterPro" id="IPR046357">
    <property type="entry name" value="PPIase_dom_sf"/>
</dbReference>
<comment type="catalytic activity">
    <reaction evidence="1 5 6">
        <text>[protein]-peptidylproline (omega=180) = [protein]-peptidylproline (omega=0)</text>
        <dbReference type="Rhea" id="RHEA:16237"/>
        <dbReference type="Rhea" id="RHEA-COMP:10747"/>
        <dbReference type="Rhea" id="RHEA-COMP:10748"/>
        <dbReference type="ChEBI" id="CHEBI:83833"/>
        <dbReference type="ChEBI" id="CHEBI:83834"/>
        <dbReference type="EC" id="5.2.1.8"/>
    </reaction>
</comment>
<evidence type="ECO:0000256" key="3">
    <source>
        <dbReference type="ARBA" id="ARBA00023110"/>
    </source>
</evidence>
<keyword evidence="4 5" id="KW-0413">Isomerase</keyword>
<dbReference type="EMBL" id="LROM01000077">
    <property type="protein sequence ID" value="OFA02127.1"/>
    <property type="molecule type" value="Genomic_DNA"/>
</dbReference>
<dbReference type="PANTHER" id="PTHR43811:SF19">
    <property type="entry name" value="39 KDA FK506-BINDING NUCLEAR PROTEIN"/>
    <property type="match status" value="1"/>
</dbReference>
<evidence type="ECO:0000313" key="9">
    <source>
        <dbReference type="Proteomes" id="UP000175989"/>
    </source>
</evidence>
<dbReference type="Proteomes" id="UP000175989">
    <property type="component" value="Unassembled WGS sequence"/>
</dbReference>
<comment type="similarity">
    <text evidence="2 6">Belongs to the FKBP-type PPIase family.</text>
</comment>
<evidence type="ECO:0000256" key="4">
    <source>
        <dbReference type="ARBA" id="ARBA00023235"/>
    </source>
</evidence>
<name>A0A1E7WRC2_9BURK</name>
<organism evidence="8 9">
    <name type="scientific">Duganella phyllosphaerae</name>
    <dbReference type="NCBI Taxonomy" id="762836"/>
    <lineage>
        <taxon>Bacteria</taxon>
        <taxon>Pseudomonadati</taxon>
        <taxon>Pseudomonadota</taxon>
        <taxon>Betaproteobacteria</taxon>
        <taxon>Burkholderiales</taxon>
        <taxon>Oxalobacteraceae</taxon>
        <taxon>Telluria group</taxon>
        <taxon>Duganella</taxon>
    </lineage>
</organism>
<dbReference type="AlphaFoldDB" id="A0A1E7WRC2"/>
<accession>A0A1E7WRC2</accession>
<protein>
    <recommendedName>
        <fullName evidence="6">Peptidyl-prolyl cis-trans isomerase</fullName>
        <ecNumber evidence="6">5.2.1.8</ecNumber>
    </recommendedName>
</protein>
<reference evidence="9" key="1">
    <citation type="journal article" date="2016" name="Front. Microbiol.">
        <title>Molecular Keys to the Janthinobacterium and Duganella spp. Interaction with the Plant Pathogen Fusarium graminearum.</title>
        <authorList>
            <person name="Haack F.S."/>
            <person name="Poehlein A."/>
            <person name="Kroger C."/>
            <person name="Voigt C.A."/>
            <person name="Piepenbring M."/>
            <person name="Bode H.B."/>
            <person name="Daniel R."/>
            <person name="Schafer W."/>
            <person name="Streit W.R."/>
        </authorList>
    </citation>
    <scope>NUCLEOTIDE SEQUENCE [LARGE SCALE GENOMIC DNA]</scope>
    <source>
        <strain evidence="9">T54</strain>
    </source>
</reference>
<comment type="caution">
    <text evidence="8">The sequence shown here is derived from an EMBL/GenBank/DDBJ whole genome shotgun (WGS) entry which is preliminary data.</text>
</comment>
<dbReference type="PANTHER" id="PTHR43811">
    <property type="entry name" value="FKBP-TYPE PEPTIDYL-PROLYL CIS-TRANS ISOMERASE FKPA"/>
    <property type="match status" value="1"/>
</dbReference>
<dbReference type="PATRIC" id="fig|762836.4.peg.2087"/>
<sequence>MRYLFSSCALGLTLALSGCGGGGGDTAAPVQPVVPPVADTIVLQKIDNVVGTGAPAIAGKTVSVQYTGWLYDAAAPSKKGVQFDSSVGKAAFSFVLDSGSVIKGFDQGVTGMQVGGKRTVLIPASMGYGAQGNSAIPPNSNLVFDIELVEVR</sequence>
<gene>
    <name evidence="8" type="primary">fbp_2</name>
    <name evidence="8" type="ORF">DUPY_20110</name>
</gene>
<evidence type="ECO:0000256" key="1">
    <source>
        <dbReference type="ARBA" id="ARBA00000971"/>
    </source>
</evidence>
<dbReference type="OrthoDB" id="280278at2"/>
<dbReference type="Pfam" id="PF00254">
    <property type="entry name" value="FKBP_C"/>
    <property type="match status" value="1"/>
</dbReference>
<dbReference type="InterPro" id="IPR001179">
    <property type="entry name" value="PPIase_FKBP_dom"/>
</dbReference>
<dbReference type="SUPFAM" id="SSF54534">
    <property type="entry name" value="FKBP-like"/>
    <property type="match status" value="1"/>
</dbReference>
<dbReference type="PROSITE" id="PS50059">
    <property type="entry name" value="FKBP_PPIASE"/>
    <property type="match status" value="1"/>
</dbReference>
<proteinExistence type="inferred from homology"/>
<feature type="domain" description="PPIase FKBP-type" evidence="7">
    <location>
        <begin position="59"/>
        <end position="152"/>
    </location>
</feature>
<evidence type="ECO:0000256" key="2">
    <source>
        <dbReference type="ARBA" id="ARBA00006577"/>
    </source>
</evidence>
<keyword evidence="3 5" id="KW-0697">Rotamase</keyword>
<keyword evidence="9" id="KW-1185">Reference proteome</keyword>
<dbReference type="Gene3D" id="3.10.50.40">
    <property type="match status" value="1"/>
</dbReference>